<dbReference type="GO" id="GO:0016887">
    <property type="term" value="F:ATP hydrolysis activity"/>
    <property type="evidence" value="ECO:0007669"/>
    <property type="project" value="InterPro"/>
</dbReference>
<protein>
    <submittedName>
        <fullName evidence="4">Phage terminase large subunit GpA-like protein</fullName>
    </submittedName>
</protein>
<gene>
    <name evidence="4" type="ORF">C8N30_2689</name>
</gene>
<evidence type="ECO:0000259" key="3">
    <source>
        <dbReference type="Pfam" id="PF20454"/>
    </source>
</evidence>
<dbReference type="InterPro" id="IPR046453">
    <property type="entry name" value="GpA_ATPase"/>
</dbReference>
<name>A0A420DHB1_9RHOB</name>
<dbReference type="InterPro" id="IPR046454">
    <property type="entry name" value="GpA_endonuclease"/>
</dbReference>
<dbReference type="GO" id="GO:0004519">
    <property type="term" value="F:endonuclease activity"/>
    <property type="evidence" value="ECO:0007669"/>
    <property type="project" value="InterPro"/>
</dbReference>
<feature type="domain" description="Terminase large subunit GpA endonuclease" evidence="3">
    <location>
        <begin position="342"/>
        <end position="638"/>
    </location>
</feature>
<dbReference type="HAMAP" id="MF_04144">
    <property type="entry name" value="TERL_LAMBDA"/>
    <property type="match status" value="1"/>
</dbReference>
<reference evidence="4 5" key="1">
    <citation type="submission" date="2018-09" db="EMBL/GenBank/DDBJ databases">
        <title>Genomic Encyclopedia of Archaeal and Bacterial Type Strains, Phase II (KMG-II): from individual species to whole genera.</title>
        <authorList>
            <person name="Goeker M."/>
        </authorList>
    </citation>
    <scope>NUCLEOTIDE SEQUENCE [LARGE SCALE GENOMIC DNA]</scope>
    <source>
        <strain evidence="4 5">DSM 11458</strain>
    </source>
</reference>
<dbReference type="Pfam" id="PF05876">
    <property type="entry name" value="GpA_ATPase"/>
    <property type="match status" value="1"/>
</dbReference>
<dbReference type="InterPro" id="IPR008866">
    <property type="entry name" value="Phage_lambda_GpA-like"/>
</dbReference>
<comment type="caution">
    <text evidence="4">The sequence shown here is derived from an EMBL/GenBank/DDBJ whole genome shotgun (WGS) entry which is preliminary data.</text>
</comment>
<dbReference type="Pfam" id="PF20454">
    <property type="entry name" value="GpA_nuclease"/>
    <property type="match status" value="1"/>
</dbReference>
<organism evidence="4 5">
    <name type="scientific">Sulfitobacter guttiformis</name>
    <dbReference type="NCBI Taxonomy" id="74349"/>
    <lineage>
        <taxon>Bacteria</taxon>
        <taxon>Pseudomonadati</taxon>
        <taxon>Pseudomonadota</taxon>
        <taxon>Alphaproteobacteria</taxon>
        <taxon>Rhodobacterales</taxon>
        <taxon>Roseobacteraceae</taxon>
        <taxon>Sulfitobacter</taxon>
    </lineage>
</organism>
<accession>A0A420DHB1</accession>
<dbReference type="EMBL" id="RAQK01000002">
    <property type="protein sequence ID" value="RKE93612.1"/>
    <property type="molecule type" value="Genomic_DNA"/>
</dbReference>
<evidence type="ECO:0000313" key="4">
    <source>
        <dbReference type="EMBL" id="RKE93612.1"/>
    </source>
</evidence>
<feature type="region of interest" description="Disordered" evidence="1">
    <location>
        <begin position="669"/>
        <end position="701"/>
    </location>
</feature>
<dbReference type="GO" id="GO:0005524">
    <property type="term" value="F:ATP binding"/>
    <property type="evidence" value="ECO:0007669"/>
    <property type="project" value="InterPro"/>
</dbReference>
<sequence length="701" mass="78462">MMRKTTWTMIELLATQDELREAIAHRRNRAMDPPPDVTGSEWADMFRKVPSETSAVTGQWETSTYEVARGPMDAITELGVRVISGVASAQIFKTSTGETAIGYFMHLNPRPILVYEPTETTVDAFVDSKLDPMIKETPELAALWGGRAAIERKNDKFVHSKKTFPGGYVEILTANSPANTASRSAGVVFMDEVDKFEMTRDGDAVALIDERLKGFTGEDLSIRMSTPTDADSPIMAEYMKSDRRKPYVKCPHCKDWDYYRWENVEKDGDPEDAAYNCGICGVAWTEAQRVKVLTTKGKIKWRQTRPFSCCDEAQDPEVEKRWDKIGRAVCKTCGERRVSNRHAGFWAWELYHPRRSVADLIRSFQDSKNNPGKMQNFTNSKLARIWDPEDDGDQIEVDPEQFRLRVEQPWTMIPAQVLAVFVGVDVQPQGKKGLGRLEVSTLAFGAGDEIWSLSHEMIFGDITEGDVWAKLDEILMADYLTEDGRTLRIMATCIDTGGDTEQGGAVIDAVTSYASRRKRLNVFAIKGASDQGTLSPIWPSSGNMRTAAKRNGAWVYMVGVQAARDWLASCQSKTKPGPGFIHVPADRGEEWFDQMTNYEKKRIRSGGKNVMRWLVRAKHVRKDAADAFIYAKAALEAARRISPEKMNRLIMTAPAAAIATAETDVYATQAAQPQAAPPKRKRMNVVGRPSGGQRGRPYGRR</sequence>
<evidence type="ECO:0000259" key="2">
    <source>
        <dbReference type="Pfam" id="PF05876"/>
    </source>
</evidence>
<dbReference type="Proteomes" id="UP000284407">
    <property type="component" value="Unassembled WGS sequence"/>
</dbReference>
<dbReference type="STRING" id="1443111.Z949_1836"/>
<feature type="domain" description="Phage terminase large subunit GpA ATPase" evidence="2">
    <location>
        <begin position="54"/>
        <end position="293"/>
    </location>
</feature>
<proteinExistence type="inferred from homology"/>
<dbReference type="AlphaFoldDB" id="A0A420DHB1"/>
<evidence type="ECO:0000256" key="1">
    <source>
        <dbReference type="SAM" id="MobiDB-lite"/>
    </source>
</evidence>
<evidence type="ECO:0000313" key="5">
    <source>
        <dbReference type="Proteomes" id="UP000284407"/>
    </source>
</evidence>
<keyword evidence="5" id="KW-1185">Reference proteome</keyword>